<reference evidence="2 3" key="1">
    <citation type="journal article" date="2009" name="J. Bacteriol.">
        <title>Genome sequences of three Agrobacterium biovars help elucidate the evolution of multichromosome genomes in bacteria.</title>
        <authorList>
            <person name="Slater S.C."/>
            <person name="Goldman B.S."/>
            <person name="Goodner B."/>
            <person name="Setubal J.C."/>
            <person name="Farrand S.K."/>
            <person name="Nester E.W."/>
            <person name="Burr T.J."/>
            <person name="Banta L."/>
            <person name="Dickerman A.W."/>
            <person name="Paulsen I."/>
            <person name="Otten L."/>
            <person name="Suen G."/>
            <person name="Welch R."/>
            <person name="Almeida N.F."/>
            <person name="Arnold F."/>
            <person name="Burton O.T."/>
            <person name="Du Z."/>
            <person name="Ewing A."/>
            <person name="Godsy E."/>
            <person name="Heisel S."/>
            <person name="Houmiel K.L."/>
            <person name="Jhaveri J."/>
            <person name="Lu J."/>
            <person name="Miller N.M."/>
            <person name="Norton S."/>
            <person name="Chen Q."/>
            <person name="Phoolcharoen W."/>
            <person name="Ohlin V."/>
            <person name="Ondrusek D."/>
            <person name="Pride N."/>
            <person name="Stricklin S.L."/>
            <person name="Sun J."/>
            <person name="Wheeler C."/>
            <person name="Wilson L."/>
            <person name="Zhu H."/>
            <person name="Wood D.W."/>
        </authorList>
    </citation>
    <scope>NUCLEOTIDE SEQUENCE [LARGE SCALE GENOMIC DNA]</scope>
    <source>
        <strain evidence="3">K84 / ATCC BAA-868</strain>
    </source>
</reference>
<feature type="signal peptide" evidence="1">
    <location>
        <begin position="1"/>
        <end position="21"/>
    </location>
</feature>
<feature type="chain" id="PRO_5002886716" evidence="1">
    <location>
        <begin position="22"/>
        <end position="128"/>
    </location>
</feature>
<dbReference type="HOGENOM" id="CLU_1954951_0_0_5"/>
<evidence type="ECO:0000313" key="3">
    <source>
        <dbReference type="Proteomes" id="UP000001600"/>
    </source>
</evidence>
<organism evidence="2 3">
    <name type="scientific">Rhizobium rhizogenes (strain K84 / ATCC BAA-868)</name>
    <name type="common">Agrobacterium radiobacter</name>
    <dbReference type="NCBI Taxonomy" id="311403"/>
    <lineage>
        <taxon>Bacteria</taxon>
        <taxon>Pseudomonadati</taxon>
        <taxon>Pseudomonadota</taxon>
        <taxon>Alphaproteobacteria</taxon>
        <taxon>Hyphomicrobiales</taxon>
        <taxon>Rhizobiaceae</taxon>
        <taxon>Rhizobium/Agrobacterium group</taxon>
        <taxon>Rhizobium</taxon>
    </lineage>
</organism>
<name>B9J917_RHIR8</name>
<dbReference type="KEGG" id="ara:Arad_0810"/>
<evidence type="ECO:0000256" key="1">
    <source>
        <dbReference type="SAM" id="SignalP"/>
    </source>
</evidence>
<protein>
    <submittedName>
        <fullName evidence="2">Uncharacterized protein</fullName>
    </submittedName>
</protein>
<gene>
    <name evidence="2" type="ordered locus">Arad_0810</name>
</gene>
<keyword evidence="1" id="KW-0732">Signal</keyword>
<dbReference type="Proteomes" id="UP000001600">
    <property type="component" value="Chromosome 1"/>
</dbReference>
<sequence length="128" mass="13692">MRKLAISILVAGISVASIAVAQADRSVMIAKQYGVATGLAANCPNLTLNESKVDAFLDAEGIHRVDRVEGSPFYETVSEAIKSADDMIRQSAAGKKNDSKGKQVFACKTLLEVVHRNDSVLKGFLDPK</sequence>
<dbReference type="EMBL" id="CP000628">
    <property type="protein sequence ID" value="ACM25419.1"/>
    <property type="molecule type" value="Genomic_DNA"/>
</dbReference>
<proteinExistence type="predicted"/>
<evidence type="ECO:0000313" key="2">
    <source>
        <dbReference type="EMBL" id="ACM25419.1"/>
    </source>
</evidence>
<dbReference type="AlphaFoldDB" id="B9J917"/>
<accession>B9J917</accession>
<dbReference type="STRING" id="311403.Arad_0810"/>